<keyword evidence="1" id="KW-0732">Signal</keyword>
<dbReference type="Proteomes" id="UP000523196">
    <property type="component" value="Unassembled WGS sequence"/>
</dbReference>
<sequence length="173" mass="18675">MNTNAAAPWVLLIAVAAMSSFAHADGPEGSYSKTDAQVFWKSESRVDPMANSSSCLISPTAPEKGGLLVIVMDGEVIFSIVGKAYPGSISKIRVDTNEPVSFRARIEQVTTRSYEDDGRQFLAQLRAGEKILTQFWPFPSGSAVNWEGPVGDLPDKVDQCLSQQGSRHAIGSR</sequence>
<evidence type="ECO:0000256" key="1">
    <source>
        <dbReference type="SAM" id="SignalP"/>
    </source>
</evidence>
<feature type="signal peptide" evidence="1">
    <location>
        <begin position="1"/>
        <end position="24"/>
    </location>
</feature>
<dbReference type="AlphaFoldDB" id="A0A7W3Y5X4"/>
<proteinExistence type="predicted"/>
<organism evidence="2 3">
    <name type="scientific">Marilutibacter spongiae</name>
    <dbReference type="NCBI Taxonomy" id="2025720"/>
    <lineage>
        <taxon>Bacteria</taxon>
        <taxon>Pseudomonadati</taxon>
        <taxon>Pseudomonadota</taxon>
        <taxon>Gammaproteobacteria</taxon>
        <taxon>Lysobacterales</taxon>
        <taxon>Lysobacteraceae</taxon>
        <taxon>Marilutibacter</taxon>
    </lineage>
</organism>
<reference evidence="2 3" key="1">
    <citation type="submission" date="2020-08" db="EMBL/GenBank/DDBJ databases">
        <authorList>
            <person name="Xu S."/>
            <person name="Li A."/>
        </authorList>
    </citation>
    <scope>NUCLEOTIDE SEQUENCE [LARGE SCALE GENOMIC DNA]</scope>
    <source>
        <strain evidence="2 3">119BY6-57</strain>
    </source>
</reference>
<gene>
    <name evidence="2" type="ORF">H4F98_07360</name>
</gene>
<evidence type="ECO:0000313" key="2">
    <source>
        <dbReference type="EMBL" id="MBB1060391.1"/>
    </source>
</evidence>
<keyword evidence="3" id="KW-1185">Reference proteome</keyword>
<dbReference type="EMBL" id="JACHTF010000006">
    <property type="protein sequence ID" value="MBB1060391.1"/>
    <property type="molecule type" value="Genomic_DNA"/>
</dbReference>
<comment type="caution">
    <text evidence="2">The sequence shown here is derived from an EMBL/GenBank/DDBJ whole genome shotgun (WGS) entry which is preliminary data.</text>
</comment>
<protein>
    <submittedName>
        <fullName evidence="2">Uncharacterized protein</fullName>
    </submittedName>
</protein>
<evidence type="ECO:0000313" key="3">
    <source>
        <dbReference type="Proteomes" id="UP000523196"/>
    </source>
</evidence>
<feature type="chain" id="PRO_5030819321" evidence="1">
    <location>
        <begin position="25"/>
        <end position="173"/>
    </location>
</feature>
<name>A0A7W3Y5X4_9GAMM</name>
<accession>A0A7W3Y5X4</accession>
<dbReference type="RefSeq" id="WP_182686308.1">
    <property type="nucleotide sequence ID" value="NZ_JACHTF010000006.1"/>
</dbReference>